<name>A0ABW7GYJ0_9BURK</name>
<reference evidence="4 5" key="1">
    <citation type="submission" date="2024-08" db="EMBL/GenBank/DDBJ databases">
        <authorList>
            <person name="Lu H."/>
        </authorList>
    </citation>
    <scope>NUCLEOTIDE SEQUENCE [LARGE SCALE GENOMIC DNA]</scope>
    <source>
        <strain evidence="4 5">BYS87W</strain>
    </source>
</reference>
<feature type="domain" description="DUF7843" evidence="3">
    <location>
        <begin position="16"/>
        <end position="82"/>
    </location>
</feature>
<dbReference type="InterPro" id="IPR025178">
    <property type="entry name" value="Lnb_N"/>
</dbReference>
<proteinExistence type="predicted"/>
<organism evidence="4 5">
    <name type="scientific">Pelomonas baiyunensis</name>
    <dbReference type="NCBI Taxonomy" id="3299026"/>
    <lineage>
        <taxon>Bacteria</taxon>
        <taxon>Pseudomonadati</taxon>
        <taxon>Pseudomonadota</taxon>
        <taxon>Betaproteobacteria</taxon>
        <taxon>Burkholderiales</taxon>
        <taxon>Sphaerotilaceae</taxon>
        <taxon>Roseateles</taxon>
    </lineage>
</organism>
<accession>A0ABW7GYJ0</accession>
<dbReference type="Pfam" id="PF25222">
    <property type="entry name" value="DUF7840"/>
    <property type="match status" value="1"/>
</dbReference>
<keyword evidence="5" id="KW-1185">Reference proteome</keyword>
<dbReference type="Proteomes" id="UP001606303">
    <property type="component" value="Unassembled WGS sequence"/>
</dbReference>
<dbReference type="Pfam" id="PF25225">
    <property type="entry name" value="DUF7843"/>
    <property type="match status" value="1"/>
</dbReference>
<gene>
    <name evidence="4" type="ORF">ACG01O_10570</name>
</gene>
<sequence>MAAAPVAMADVADVNEVATHPAWAALLHVRDGEPMVRDPAFLLTLSQFSLQAELQATLALLQGPDPQAVCRFPARYIWLHSQGVLPERSLAHCADLTEFNARAPMDEVALVFASETLSQPSSMMGHVFLKLSGRDATGQPREHAISFFTEPVTWNLPRLFWRSLVAGMPGYFTLSPYAEQVQGYIGREGRSLWEHPLRVDASQRRLLQAHLMELRPVQFTYYFQRYNCATLVKQVLAVVQPAVLDTPDLWTTPKDVVRAAQSAGVLEPARSLSAPRWTLHLLDGALDAADVAAVQEAVATQSLPAAAPQAARSFLRQQAALALNQHVVQSGRRSPDVAATYQRRLQDAAQADLALTSSPAFSPAAAPPDSQLSVGVMRRDGDDALLLEFLPASHRLEDRNDMYFSESSLRLFDIALTQSMHGRGARVERATVYAVESLLPRDRFTGGWSGRFKIGHEAQVGADLSSRGSLRVEGGLGLTERVGRDLDLFAMASAGVGVRHGAYVFVQPSVGLVLRQVFDMKAVITLSAVNNGLGEGRTVREFQWTQAKYLGRDWTLVGSFTQRQRGELTRREGQLRLKRLF</sequence>
<dbReference type="Pfam" id="PF13387">
    <property type="entry name" value="Lnb_N"/>
    <property type="match status" value="1"/>
</dbReference>
<protein>
    <submittedName>
        <fullName evidence="4">DUF4105 domain-containing protein</fullName>
    </submittedName>
</protein>
<dbReference type="RefSeq" id="WP_394384264.1">
    <property type="nucleotide sequence ID" value="NZ_JBIGIB010000003.1"/>
</dbReference>
<dbReference type="InterPro" id="IPR057162">
    <property type="entry name" value="DUF7840"/>
</dbReference>
<feature type="domain" description="Lnb N-terminal periplasmic" evidence="1">
    <location>
        <begin position="98"/>
        <end position="246"/>
    </location>
</feature>
<evidence type="ECO:0000313" key="5">
    <source>
        <dbReference type="Proteomes" id="UP001606303"/>
    </source>
</evidence>
<evidence type="ECO:0000259" key="3">
    <source>
        <dbReference type="Pfam" id="PF25225"/>
    </source>
</evidence>
<evidence type="ECO:0000259" key="1">
    <source>
        <dbReference type="Pfam" id="PF13387"/>
    </source>
</evidence>
<comment type="caution">
    <text evidence="4">The sequence shown here is derived from an EMBL/GenBank/DDBJ whole genome shotgun (WGS) entry which is preliminary data.</text>
</comment>
<evidence type="ECO:0000313" key="4">
    <source>
        <dbReference type="EMBL" id="MFG6467050.1"/>
    </source>
</evidence>
<evidence type="ECO:0000259" key="2">
    <source>
        <dbReference type="Pfam" id="PF25222"/>
    </source>
</evidence>
<feature type="domain" description="DUF7840" evidence="2">
    <location>
        <begin position="362"/>
        <end position="578"/>
    </location>
</feature>
<dbReference type="InterPro" id="IPR057165">
    <property type="entry name" value="DUF7843"/>
</dbReference>
<dbReference type="EMBL" id="JBIGIB010000003">
    <property type="protein sequence ID" value="MFG6467050.1"/>
    <property type="molecule type" value="Genomic_DNA"/>
</dbReference>